<feature type="region of interest" description="Disordered" evidence="1">
    <location>
        <begin position="948"/>
        <end position="970"/>
    </location>
</feature>
<sequence length="970" mass="107522">MATKAVNLAAFGGAHTAGIFSDMTVDGPVMGTLVVIMDRARNLPNKRTMGKQDPYCAARLGKEAKKTKTDKRGGQTPKWDQELRFTVHDSPDYHRLKVSVFNDDKKTELIGETWANLEAVITPGGGQSDDWHGLTCRGKYAGEIRIELTFYDTRPKAEKPAPEQRRESARPDGQGAAVGGPRESTPVKRRPLPSDPTGASPSPVNTPEHRGLRGVRAGPRELGSPRHHQHAEQPPQPKAQSETPSRRPVPDVSPLSSTPVSNHNTPQRPQLSQGSYSTPPNPRSSNTRINLAREESFDMSYAAPKPYEMQPLDPIPQQVRDQGHRTMSQDEMRPPRGLIQQQPAEPIHSHSAPMVPTQHSYAQDAQQERYDYQDNGYTNARSPSYPHDPYQDPAYQVAPLRTSRSRDYSQEQVSTSDTYYQNRYIEAPPQHDLGSARRRSAMQPMVEDEDDLPPPPPVHRRNASTLPHPHQQESPSYVNEAPAPLNFARYREEPSQIGYDGQPQSYSPNDYNRPPPTERRMTHPRGAEHSSSRPVSRDTMVPSPLRQETSALPSSLVPGLNPSRQEREPVGYQAPPAYETPPRLRHYSEPAEYRAITEYETPVQSHELVHHQSFPSHGSPYDYPHDPPEQPRRTSPVYDPVPVVKPRATSPGVSPRHSPNPASDRTSRGPARSMPTRKSVSPRPPPSADDFGERRLSGVAFNPDSFDVYNPRVSKSPAPGTSDDERPGSRMEYNDKGQIVTFSGRVVDASDHLPIDNWAPEPTPKGTVKEKPLRSRAQLNGSRDLEAARQREERYQRERAERERIRQAASATFDSPSNALVTTRHDFSAHNSPANSGSLVLADYDATPPGSVGRNRLQKRTQQQRPMSSYDSPPQHNSPSLPMSDSHVLRERQVPNSYGGSPGYDRSGGAAGGGYGGARAPPIPAKIPLEAGRPVQNEDMALSLELQSIDIGPGSGGRRPRAQARRQYGF</sequence>
<dbReference type="AlphaFoldDB" id="A0A9W8YBH5"/>
<reference evidence="3" key="1">
    <citation type="submission" date="2022-10" db="EMBL/GenBank/DDBJ databases">
        <title>Tapping the CABI collections for fungal endophytes: first genome assemblies for Collariella, Neodidymelliopsis, Ascochyta clinopodiicola, Didymella pomorum, Didymosphaeria variabile, Neocosmospora piperis and Neocucurbitaria cava.</title>
        <authorList>
            <person name="Hill R."/>
        </authorList>
    </citation>
    <scope>NUCLEOTIDE SEQUENCE</scope>
    <source>
        <strain evidence="3">IMI 356814</strain>
    </source>
</reference>
<feature type="compositionally biased region" description="Basic and acidic residues" evidence="1">
    <location>
        <begin position="516"/>
        <end position="531"/>
    </location>
</feature>
<dbReference type="InterPro" id="IPR000008">
    <property type="entry name" value="C2_dom"/>
</dbReference>
<dbReference type="CDD" id="cd08681">
    <property type="entry name" value="C2_fungal_Inn1p-like"/>
    <property type="match status" value="1"/>
</dbReference>
<dbReference type="Gene3D" id="2.60.40.150">
    <property type="entry name" value="C2 domain"/>
    <property type="match status" value="1"/>
</dbReference>
<dbReference type="InterPro" id="IPR035892">
    <property type="entry name" value="C2_domain_sf"/>
</dbReference>
<feature type="compositionally biased region" description="Basic and acidic residues" evidence="1">
    <location>
        <begin position="723"/>
        <end position="735"/>
    </location>
</feature>
<comment type="caution">
    <text evidence="3">The sequence shown here is derived from an EMBL/GenBank/DDBJ whole genome shotgun (WGS) entry which is preliminary data.</text>
</comment>
<evidence type="ECO:0000256" key="1">
    <source>
        <dbReference type="SAM" id="MobiDB-lite"/>
    </source>
</evidence>
<proteinExistence type="predicted"/>
<dbReference type="InterPro" id="IPR052981">
    <property type="entry name" value="Ingression_C2_domain"/>
</dbReference>
<feature type="domain" description="C2" evidence="2">
    <location>
        <begin position="14"/>
        <end position="132"/>
    </location>
</feature>
<feature type="compositionally biased region" description="Basic and acidic residues" evidence="1">
    <location>
        <begin position="153"/>
        <end position="170"/>
    </location>
</feature>
<feature type="region of interest" description="Disordered" evidence="1">
    <location>
        <begin position="599"/>
        <end position="735"/>
    </location>
</feature>
<dbReference type="InterPro" id="IPR037791">
    <property type="entry name" value="C2_fungal_Inn1"/>
</dbReference>
<dbReference type="Proteomes" id="UP001140560">
    <property type="component" value="Unassembled WGS sequence"/>
</dbReference>
<feature type="region of interest" description="Disordered" evidence="1">
    <location>
        <begin position="752"/>
        <end position="934"/>
    </location>
</feature>
<feature type="region of interest" description="Disordered" evidence="1">
    <location>
        <begin position="151"/>
        <end position="585"/>
    </location>
</feature>
<dbReference type="SMART" id="SM00239">
    <property type="entry name" value="C2"/>
    <property type="match status" value="1"/>
</dbReference>
<accession>A0A9W8YBH5</accession>
<dbReference type="PROSITE" id="PS50004">
    <property type="entry name" value="C2"/>
    <property type="match status" value="1"/>
</dbReference>
<feature type="compositionally biased region" description="Basic and acidic residues" evidence="1">
    <location>
        <begin position="623"/>
        <end position="632"/>
    </location>
</feature>
<feature type="compositionally biased region" description="Polar residues" evidence="1">
    <location>
        <begin position="254"/>
        <end position="289"/>
    </location>
</feature>
<name>A0A9W8YBH5_9PLEO</name>
<evidence type="ECO:0000313" key="3">
    <source>
        <dbReference type="EMBL" id="KAJ4372922.1"/>
    </source>
</evidence>
<dbReference type="PANTHER" id="PTHR47052">
    <property type="entry name" value="CONSERVED SERINE PROLINE-RICH PROTEIN (AFU_ORTHOLOGUE AFUA_2G01790)"/>
    <property type="match status" value="1"/>
</dbReference>
<feature type="compositionally biased region" description="Polar residues" evidence="1">
    <location>
        <begin position="860"/>
        <end position="883"/>
    </location>
</feature>
<feature type="compositionally biased region" description="Polar residues" evidence="1">
    <location>
        <begin position="410"/>
        <end position="421"/>
    </location>
</feature>
<dbReference type="OrthoDB" id="270970at2759"/>
<feature type="compositionally biased region" description="Basic and acidic residues" evidence="1">
    <location>
        <begin position="783"/>
        <end position="806"/>
    </location>
</feature>
<dbReference type="EMBL" id="JAPEUY010000005">
    <property type="protein sequence ID" value="KAJ4372922.1"/>
    <property type="molecule type" value="Genomic_DNA"/>
</dbReference>
<dbReference type="PANTHER" id="PTHR47052:SF3">
    <property type="entry name" value="INGRESSION PROTEIN 1"/>
    <property type="match status" value="1"/>
</dbReference>
<evidence type="ECO:0000313" key="4">
    <source>
        <dbReference type="Proteomes" id="UP001140560"/>
    </source>
</evidence>
<evidence type="ECO:0000259" key="2">
    <source>
        <dbReference type="PROSITE" id="PS50004"/>
    </source>
</evidence>
<dbReference type="SUPFAM" id="SSF49562">
    <property type="entry name" value="C2 domain (Calcium/lipid-binding domain, CaLB)"/>
    <property type="match status" value="1"/>
</dbReference>
<organism evidence="3 4">
    <name type="scientific">Neocucurbitaria cava</name>
    <dbReference type="NCBI Taxonomy" id="798079"/>
    <lineage>
        <taxon>Eukaryota</taxon>
        <taxon>Fungi</taxon>
        <taxon>Dikarya</taxon>
        <taxon>Ascomycota</taxon>
        <taxon>Pezizomycotina</taxon>
        <taxon>Dothideomycetes</taxon>
        <taxon>Pleosporomycetidae</taxon>
        <taxon>Pleosporales</taxon>
        <taxon>Pleosporineae</taxon>
        <taxon>Cucurbitariaceae</taxon>
        <taxon>Neocucurbitaria</taxon>
    </lineage>
</organism>
<feature type="compositionally biased region" description="Polar residues" evidence="1">
    <location>
        <begin position="812"/>
        <end position="821"/>
    </location>
</feature>
<protein>
    <recommendedName>
        <fullName evidence="2">C2 domain-containing protein</fullName>
    </recommendedName>
</protein>
<feature type="compositionally biased region" description="Polar residues" evidence="1">
    <location>
        <begin position="829"/>
        <end position="838"/>
    </location>
</feature>
<gene>
    <name evidence="3" type="ORF">N0V83_003213</name>
</gene>
<feature type="compositionally biased region" description="Basic and acidic residues" evidence="1">
    <location>
        <begin position="321"/>
        <end position="334"/>
    </location>
</feature>
<keyword evidence="4" id="KW-1185">Reference proteome</keyword>
<dbReference type="Pfam" id="PF00168">
    <property type="entry name" value="C2"/>
    <property type="match status" value="1"/>
</dbReference>